<reference evidence="9" key="1">
    <citation type="submission" date="2025-08" db="UniProtKB">
        <authorList>
            <consortium name="RefSeq"/>
        </authorList>
    </citation>
    <scope>IDENTIFICATION</scope>
    <source>
        <tissue evidence="9">Whole sample</tissue>
    </source>
</reference>
<dbReference type="RefSeq" id="XP_022342293.1">
    <property type="nucleotide sequence ID" value="XM_022486585.1"/>
</dbReference>
<keyword evidence="3 5" id="KW-0560">Oxidoreductase</keyword>
<dbReference type="EC" id="1.5.5.2" evidence="5"/>
<dbReference type="InterPro" id="IPR011992">
    <property type="entry name" value="EF-hand-dom_pair"/>
</dbReference>
<dbReference type="GO" id="GO:0071949">
    <property type="term" value="F:FAD binding"/>
    <property type="evidence" value="ECO:0007669"/>
    <property type="project" value="TreeGrafter"/>
</dbReference>
<feature type="region of interest" description="Disordered" evidence="6">
    <location>
        <begin position="175"/>
        <end position="212"/>
    </location>
</feature>
<name>A0A8B8ER97_CRAVI</name>
<dbReference type="FunFam" id="3.20.20.220:FF:000012">
    <property type="entry name" value="Proline dehydrogenase"/>
    <property type="match status" value="1"/>
</dbReference>
<dbReference type="InterPro" id="IPR029041">
    <property type="entry name" value="FAD-linked_oxidoreductase-like"/>
</dbReference>
<comment type="function">
    <text evidence="5">Converts proline to delta-1-pyrroline-5-carboxylate.</text>
</comment>
<dbReference type="SUPFAM" id="SSF47473">
    <property type="entry name" value="EF-hand"/>
    <property type="match status" value="1"/>
</dbReference>
<dbReference type="Gene3D" id="3.20.20.220">
    <property type="match status" value="2"/>
</dbReference>
<dbReference type="KEGG" id="cvn:111136020"/>
<dbReference type="AlphaFoldDB" id="A0A8B8ER97"/>
<evidence type="ECO:0000256" key="4">
    <source>
        <dbReference type="ARBA" id="ARBA00023062"/>
    </source>
</evidence>
<keyword evidence="5" id="KW-0285">Flavoprotein</keyword>
<evidence type="ECO:0000259" key="7">
    <source>
        <dbReference type="Pfam" id="PF01619"/>
    </source>
</evidence>
<evidence type="ECO:0000313" key="9">
    <source>
        <dbReference type="RefSeq" id="XP_022342293.1"/>
    </source>
</evidence>
<dbReference type="PANTHER" id="PTHR13914">
    <property type="entry name" value="PROLINE OXIDASE"/>
    <property type="match status" value="1"/>
</dbReference>
<comment type="similarity">
    <text evidence="2 5">Belongs to the proline oxidase family.</text>
</comment>
<proteinExistence type="inferred from homology"/>
<comment type="catalytic activity">
    <reaction evidence="5">
        <text>L-proline + a quinone = (S)-1-pyrroline-5-carboxylate + a quinol + H(+)</text>
        <dbReference type="Rhea" id="RHEA:23784"/>
        <dbReference type="ChEBI" id="CHEBI:15378"/>
        <dbReference type="ChEBI" id="CHEBI:17388"/>
        <dbReference type="ChEBI" id="CHEBI:24646"/>
        <dbReference type="ChEBI" id="CHEBI:60039"/>
        <dbReference type="ChEBI" id="CHEBI:132124"/>
        <dbReference type="EC" id="1.5.5.2"/>
    </reaction>
</comment>
<dbReference type="PANTHER" id="PTHR13914:SF0">
    <property type="entry name" value="PROLINE DEHYDROGENASE 1, MITOCHONDRIAL"/>
    <property type="match status" value="1"/>
</dbReference>
<feature type="domain" description="Proline dehydrogenase" evidence="7">
    <location>
        <begin position="384"/>
        <end position="612"/>
    </location>
</feature>
<dbReference type="GO" id="GO:0004657">
    <property type="term" value="F:proline dehydrogenase activity"/>
    <property type="evidence" value="ECO:0007669"/>
    <property type="project" value="UniProtKB-EC"/>
</dbReference>
<dbReference type="GO" id="GO:0005739">
    <property type="term" value="C:mitochondrion"/>
    <property type="evidence" value="ECO:0007669"/>
    <property type="project" value="TreeGrafter"/>
</dbReference>
<evidence type="ECO:0000256" key="1">
    <source>
        <dbReference type="ARBA" id="ARBA00004739"/>
    </source>
</evidence>
<gene>
    <name evidence="9" type="primary">LOC111136020</name>
</gene>
<dbReference type="GO" id="GO:0010133">
    <property type="term" value="P:L-proline catabolic process to L-glutamate"/>
    <property type="evidence" value="ECO:0007669"/>
    <property type="project" value="TreeGrafter"/>
</dbReference>
<comment type="pathway">
    <text evidence="1">Amino-acid degradation; L-proline degradation into L-glutamate; L-glutamate from L-proline: step 1/2.</text>
</comment>
<dbReference type="InterPro" id="IPR002872">
    <property type="entry name" value="Proline_DH_dom"/>
</dbReference>
<organism evidence="8 9">
    <name type="scientific">Crassostrea virginica</name>
    <name type="common">Eastern oyster</name>
    <dbReference type="NCBI Taxonomy" id="6565"/>
    <lineage>
        <taxon>Eukaryota</taxon>
        <taxon>Metazoa</taxon>
        <taxon>Spiralia</taxon>
        <taxon>Lophotrochozoa</taxon>
        <taxon>Mollusca</taxon>
        <taxon>Bivalvia</taxon>
        <taxon>Autobranchia</taxon>
        <taxon>Pteriomorphia</taxon>
        <taxon>Ostreida</taxon>
        <taxon>Ostreoidea</taxon>
        <taxon>Ostreidae</taxon>
        <taxon>Crassostrea</taxon>
    </lineage>
</organism>
<accession>A0A8B8ER97</accession>
<evidence type="ECO:0000256" key="2">
    <source>
        <dbReference type="ARBA" id="ARBA00005869"/>
    </source>
</evidence>
<dbReference type="Proteomes" id="UP000694844">
    <property type="component" value="Chromosome 5"/>
</dbReference>
<evidence type="ECO:0000256" key="3">
    <source>
        <dbReference type="ARBA" id="ARBA00023002"/>
    </source>
</evidence>
<dbReference type="SUPFAM" id="SSF51730">
    <property type="entry name" value="FAD-linked oxidoreductase"/>
    <property type="match status" value="1"/>
</dbReference>
<evidence type="ECO:0000256" key="5">
    <source>
        <dbReference type="RuleBase" id="RU364054"/>
    </source>
</evidence>
<sequence>MAAMIRTTVFRKFSPHTRILDGKYVQLHFSHVGRSKFTSTKSLYQESMTADGDTTTKHTNSTGDQQHSLDLSFCNAKEAYRSKTTGEIARGLFVFNMCSIPFLVNHNKTILKWSRKVLGKQLFCKIMKATFYGHFVAGEDQVTIRPLVNNNRRYGVKSILDYSVEEDISSKKAKEAEMKSCAPPDAEPLSAQPPSDEYHQSKQRSVVRQRKRVNSPEVQRFVAHEEFGDRREGVVSARTYFYEDEAKCDENLQTFKECIDAVAGAVTDGSGFIAIKMTALGRPQFLLQLSEVIVSWRNFFERFAGDRNKFSEEDFKTTLKDFGVQVTRDDRKRWFTLLDVTCDGEVDLLDWDNLLDINTQMGKHLVVPNVTTGEIQPLVASLQMEEEEQLSKMLLRMNEIAEYAIKKNVRVMVDAEQTYFQPAISRLTIEMMRKFNKEKAVIFNTYQCYLKKVFSSVKHDLELSKRENFHFGAKIVRGAYMEQERERAATIGYDDPIQPTFNATSHSYHSVMEEIMNQINQRPRGEVAVMVASHNEDTVRFTVQKMKENGIGPQDRLICFGQLLGMCDHISFPLGQAEYSVYKYVPYGPVEEVLPYLSRRAMENRGVLKKVKKEKSLLWQELKRRIRSGELRYNPDKVPA</sequence>
<evidence type="ECO:0000256" key="6">
    <source>
        <dbReference type="SAM" id="MobiDB-lite"/>
    </source>
</evidence>
<evidence type="ECO:0000313" key="8">
    <source>
        <dbReference type="Proteomes" id="UP000694844"/>
    </source>
</evidence>
<feature type="compositionally biased region" description="Basic residues" evidence="6">
    <location>
        <begin position="201"/>
        <end position="212"/>
    </location>
</feature>
<dbReference type="Pfam" id="PF01619">
    <property type="entry name" value="Pro_dh"/>
    <property type="match status" value="1"/>
</dbReference>
<comment type="cofactor">
    <cofactor evidence="5">
        <name>FAD</name>
        <dbReference type="ChEBI" id="CHEBI:57692"/>
    </cofactor>
</comment>
<keyword evidence="8" id="KW-1185">Reference proteome</keyword>
<keyword evidence="5" id="KW-0274">FAD</keyword>
<dbReference type="GeneID" id="111136020"/>
<protein>
    <recommendedName>
        <fullName evidence="5">Proline dehydrogenase</fullName>
        <ecNumber evidence="5">1.5.5.2</ecNumber>
    </recommendedName>
</protein>
<keyword evidence="4 5" id="KW-0642">Proline metabolism</keyword>
<dbReference type="InterPro" id="IPR015659">
    <property type="entry name" value="Proline_oxidase"/>
</dbReference>
<dbReference type="OrthoDB" id="5464at2759"/>